<evidence type="ECO:0000313" key="2">
    <source>
        <dbReference type="EMBL" id="MFE9228188.1"/>
    </source>
</evidence>
<keyword evidence="3" id="KW-1185">Reference proteome</keyword>
<feature type="transmembrane region" description="Helical" evidence="1">
    <location>
        <begin position="93"/>
        <end position="112"/>
    </location>
</feature>
<comment type="caution">
    <text evidence="2">The sequence shown here is derived from an EMBL/GenBank/DDBJ whole genome shotgun (WGS) entry which is preliminary data.</text>
</comment>
<proteinExistence type="predicted"/>
<dbReference type="RefSeq" id="WP_358285979.1">
    <property type="nucleotide sequence ID" value="NZ_JBEYGJ010000024.1"/>
</dbReference>
<feature type="transmembrane region" description="Helical" evidence="1">
    <location>
        <begin position="62"/>
        <end position="81"/>
    </location>
</feature>
<dbReference type="PANTHER" id="PTHR20992">
    <property type="entry name" value="AT15442P-RELATED"/>
    <property type="match status" value="1"/>
</dbReference>
<name>A0ABW6LID0_9ACTN</name>
<dbReference type="Proteomes" id="UP001601288">
    <property type="component" value="Unassembled WGS sequence"/>
</dbReference>
<sequence>MIGKIRARVLPASQRRSLDELTEDLDLSSGDSASKRSAFWTMLTLSSVIAAGGVLTDSTATVIGAMIIAPLATPIMGIALGSVKRRRTGAARVVLLACLLVIAVGMVMSVALPSDYDLLSNSQISSRTSPGLMDLIAALATGFAGAVALSRRDVAAVLPGVAIAISLVPPLVVAGVCLGQLSGWLALGALVLFVSNLFALVFGGMVVFASLGYGAEAGKAAGRPARRAYAAMVLLFVVVFVPLTANTVVTLLLDTWTGRTKDAAQQWLADVPDASVTSVDATSRTMYVHVRSPGDLPPVQSLLDRLEGQIPDGIPVVVDTSRGQRIDAGVVGD</sequence>
<gene>
    <name evidence="2" type="ORF">ACFYM3_26850</name>
</gene>
<dbReference type="InterPro" id="IPR005240">
    <property type="entry name" value="DUF389"/>
</dbReference>
<accession>A0ABW6LID0</accession>
<feature type="transmembrane region" description="Helical" evidence="1">
    <location>
        <begin position="132"/>
        <end position="149"/>
    </location>
</feature>
<dbReference type="Pfam" id="PF04087">
    <property type="entry name" value="DUF389"/>
    <property type="match status" value="1"/>
</dbReference>
<dbReference type="PANTHER" id="PTHR20992:SF9">
    <property type="entry name" value="AT15442P-RELATED"/>
    <property type="match status" value="1"/>
</dbReference>
<keyword evidence="1" id="KW-1133">Transmembrane helix</keyword>
<dbReference type="NCBIfam" id="TIGR00341">
    <property type="entry name" value="TIGR00341 family protein"/>
    <property type="match status" value="1"/>
</dbReference>
<feature type="transmembrane region" description="Helical" evidence="1">
    <location>
        <begin position="38"/>
        <end position="56"/>
    </location>
</feature>
<feature type="transmembrane region" description="Helical" evidence="1">
    <location>
        <begin position="184"/>
        <end position="208"/>
    </location>
</feature>
<organism evidence="2 3">
    <name type="scientific">Streptomyces massasporeus</name>
    <dbReference type="NCBI Taxonomy" id="67324"/>
    <lineage>
        <taxon>Bacteria</taxon>
        <taxon>Bacillati</taxon>
        <taxon>Actinomycetota</taxon>
        <taxon>Actinomycetes</taxon>
        <taxon>Kitasatosporales</taxon>
        <taxon>Streptomycetaceae</taxon>
        <taxon>Streptomyces</taxon>
    </lineage>
</organism>
<protein>
    <submittedName>
        <fullName evidence="2">TIGR00341 family protein</fullName>
    </submittedName>
</protein>
<keyword evidence="1" id="KW-0812">Transmembrane</keyword>
<reference evidence="2 3" key="1">
    <citation type="submission" date="2024-10" db="EMBL/GenBank/DDBJ databases">
        <title>The Natural Products Discovery Center: Release of the First 8490 Sequenced Strains for Exploring Actinobacteria Biosynthetic Diversity.</title>
        <authorList>
            <person name="Kalkreuter E."/>
            <person name="Kautsar S.A."/>
            <person name="Yang D."/>
            <person name="Bader C.D."/>
            <person name="Teijaro C.N."/>
            <person name="Fluegel L."/>
            <person name="Davis C.M."/>
            <person name="Simpson J.R."/>
            <person name="Lauterbach L."/>
            <person name="Steele A.D."/>
            <person name="Gui C."/>
            <person name="Meng S."/>
            <person name="Li G."/>
            <person name="Viehrig K."/>
            <person name="Ye F."/>
            <person name="Su P."/>
            <person name="Kiefer A.F."/>
            <person name="Nichols A."/>
            <person name="Cepeda A.J."/>
            <person name="Yan W."/>
            <person name="Fan B."/>
            <person name="Jiang Y."/>
            <person name="Adhikari A."/>
            <person name="Zheng C.-J."/>
            <person name="Schuster L."/>
            <person name="Cowan T.M."/>
            <person name="Smanski M.J."/>
            <person name="Chevrette M.G."/>
            <person name="De Carvalho L.P.S."/>
            <person name="Shen B."/>
        </authorList>
    </citation>
    <scope>NUCLEOTIDE SEQUENCE [LARGE SCALE GENOMIC DNA]</scope>
    <source>
        <strain evidence="2 3">NPDC007066</strain>
    </source>
</reference>
<feature type="transmembrane region" description="Helical" evidence="1">
    <location>
        <begin position="229"/>
        <end position="253"/>
    </location>
</feature>
<feature type="transmembrane region" description="Helical" evidence="1">
    <location>
        <begin position="156"/>
        <end position="178"/>
    </location>
</feature>
<evidence type="ECO:0000256" key="1">
    <source>
        <dbReference type="SAM" id="Phobius"/>
    </source>
</evidence>
<evidence type="ECO:0000313" key="3">
    <source>
        <dbReference type="Proteomes" id="UP001601288"/>
    </source>
</evidence>
<dbReference type="EMBL" id="JBIAFP010000017">
    <property type="protein sequence ID" value="MFE9228188.1"/>
    <property type="molecule type" value="Genomic_DNA"/>
</dbReference>
<keyword evidence="1" id="KW-0472">Membrane</keyword>